<dbReference type="InterPro" id="IPR050508">
    <property type="entry name" value="Methyltransf_Superfamily"/>
</dbReference>
<feature type="domain" description="Methyltransferase type 11" evidence="2">
    <location>
        <begin position="191"/>
        <end position="307"/>
    </location>
</feature>
<dbReference type="GO" id="GO:0032259">
    <property type="term" value="P:methylation"/>
    <property type="evidence" value="ECO:0007669"/>
    <property type="project" value="UniProtKB-KW"/>
</dbReference>
<dbReference type="EC" id="2.1.1.-" evidence="3"/>
<dbReference type="GO" id="GO:0008757">
    <property type="term" value="F:S-adenosylmethionine-dependent methyltransferase activity"/>
    <property type="evidence" value="ECO:0007669"/>
    <property type="project" value="InterPro"/>
</dbReference>
<reference evidence="3" key="1">
    <citation type="submission" date="2023-06" db="EMBL/GenBank/DDBJ databases">
        <title>Survivors Of The Sea: Transcriptome response of Skeletonema marinoi to long-term dormancy.</title>
        <authorList>
            <person name="Pinder M.I.M."/>
            <person name="Kourtchenko O."/>
            <person name="Robertson E.K."/>
            <person name="Larsson T."/>
            <person name="Maumus F."/>
            <person name="Osuna-Cruz C.M."/>
            <person name="Vancaester E."/>
            <person name="Stenow R."/>
            <person name="Vandepoele K."/>
            <person name="Ploug H."/>
            <person name="Bruchert V."/>
            <person name="Godhe A."/>
            <person name="Topel M."/>
        </authorList>
    </citation>
    <scope>NUCLEOTIDE SEQUENCE</scope>
    <source>
        <strain evidence="3">R05AC</strain>
    </source>
</reference>
<dbReference type="EMBL" id="JATAAI010000026">
    <property type="protein sequence ID" value="KAK1737318.1"/>
    <property type="molecule type" value="Genomic_DNA"/>
</dbReference>
<organism evidence="3 4">
    <name type="scientific">Skeletonema marinoi</name>
    <dbReference type="NCBI Taxonomy" id="267567"/>
    <lineage>
        <taxon>Eukaryota</taxon>
        <taxon>Sar</taxon>
        <taxon>Stramenopiles</taxon>
        <taxon>Ochrophyta</taxon>
        <taxon>Bacillariophyta</taxon>
        <taxon>Coscinodiscophyceae</taxon>
        <taxon>Thalassiosirophycidae</taxon>
        <taxon>Thalassiosirales</taxon>
        <taxon>Skeletonemataceae</taxon>
        <taxon>Skeletonema</taxon>
        <taxon>Skeletonema marinoi-dohrnii complex</taxon>
    </lineage>
</organism>
<dbReference type="InterPro" id="IPR013216">
    <property type="entry name" value="Methyltransf_11"/>
</dbReference>
<keyword evidence="3" id="KW-0489">Methyltransferase</keyword>
<dbReference type="PANTHER" id="PTHR42912:SF80">
    <property type="entry name" value="METHYLTRANSFERASE DOMAIN-CONTAINING PROTEIN"/>
    <property type="match status" value="1"/>
</dbReference>
<gene>
    <name evidence="3" type="ORF">QTG54_012185</name>
</gene>
<keyword evidence="4" id="KW-1185">Reference proteome</keyword>
<dbReference type="Proteomes" id="UP001224775">
    <property type="component" value="Unassembled WGS sequence"/>
</dbReference>
<evidence type="ECO:0000259" key="2">
    <source>
        <dbReference type="Pfam" id="PF08241"/>
    </source>
</evidence>
<dbReference type="Gene3D" id="3.40.50.150">
    <property type="entry name" value="Vaccinia Virus protein VP39"/>
    <property type="match status" value="1"/>
</dbReference>
<dbReference type="CDD" id="cd02440">
    <property type="entry name" value="AdoMet_MTases"/>
    <property type="match status" value="1"/>
</dbReference>
<dbReference type="AlphaFoldDB" id="A0AAD8Y0Q0"/>
<sequence length="415" mass="45878">MMMISISNILLLALAAANGCSAFLHSGINSAAAVRRDIPLLHSSTQATEPSSQPRSGIAQELLNLALKSPLWTYVMVPQARASIVKTAESNGIQWMNAKSWLNEQLSTKDYSDVVYPEYYKQSFHAYQDGNLSYDAAVEQELASRAVGARNFPKYGERGEDVFRDSFDKALAGIGARICDNTNEQGKKVIVDFGCGTGTSTRRMASQYPQVDQLIGIDLSPYFVDVGNTLLNLAPNAIENGSGWITSITPDERIELRQGDMANTLLPSNSASVVNLSLVVHELPTSVAKQVVSEAYRILQPGGQLWISEMDFESTAYKAQRENALLFSLLRATEPYLDDYADGCKELREFIVDTFDSTKITAATGRHYALVAEKGLENNGDDVDRVKRLEDYRFREDGSYAVEDTHLKPWESKDD</sequence>
<keyword evidence="3" id="KW-0808">Transferase</keyword>
<dbReference type="Pfam" id="PF08241">
    <property type="entry name" value="Methyltransf_11"/>
    <property type="match status" value="1"/>
</dbReference>
<evidence type="ECO:0000256" key="1">
    <source>
        <dbReference type="SAM" id="SignalP"/>
    </source>
</evidence>
<name>A0AAD8Y0Q0_9STRA</name>
<dbReference type="PANTHER" id="PTHR42912">
    <property type="entry name" value="METHYLTRANSFERASE"/>
    <property type="match status" value="1"/>
</dbReference>
<dbReference type="InterPro" id="IPR029063">
    <property type="entry name" value="SAM-dependent_MTases_sf"/>
</dbReference>
<proteinExistence type="predicted"/>
<comment type="caution">
    <text evidence="3">The sequence shown here is derived from an EMBL/GenBank/DDBJ whole genome shotgun (WGS) entry which is preliminary data.</text>
</comment>
<feature type="chain" id="PRO_5042125993" evidence="1">
    <location>
        <begin position="23"/>
        <end position="415"/>
    </location>
</feature>
<accession>A0AAD8Y0Q0</accession>
<evidence type="ECO:0000313" key="3">
    <source>
        <dbReference type="EMBL" id="KAK1737318.1"/>
    </source>
</evidence>
<keyword evidence="1" id="KW-0732">Signal</keyword>
<evidence type="ECO:0000313" key="4">
    <source>
        <dbReference type="Proteomes" id="UP001224775"/>
    </source>
</evidence>
<dbReference type="SUPFAM" id="SSF53335">
    <property type="entry name" value="S-adenosyl-L-methionine-dependent methyltransferases"/>
    <property type="match status" value="1"/>
</dbReference>
<feature type="signal peptide" evidence="1">
    <location>
        <begin position="1"/>
        <end position="22"/>
    </location>
</feature>
<protein>
    <submittedName>
        <fullName evidence="3">Methyltransferase</fullName>
        <ecNumber evidence="3">2.1.1.-</ecNumber>
    </submittedName>
</protein>